<dbReference type="SUPFAM" id="SSF53901">
    <property type="entry name" value="Thiolase-like"/>
    <property type="match status" value="2"/>
</dbReference>
<dbReference type="PROSITE" id="PS52004">
    <property type="entry name" value="KS3_2"/>
    <property type="match status" value="1"/>
</dbReference>
<dbReference type="InterPro" id="IPR016036">
    <property type="entry name" value="Malonyl_transacylase_ACP-bd"/>
</dbReference>
<dbReference type="GO" id="GO:0000287">
    <property type="term" value="F:magnesium ion binding"/>
    <property type="evidence" value="ECO:0007669"/>
    <property type="project" value="InterPro"/>
</dbReference>
<dbReference type="HOGENOM" id="CLU_000022_31_5_0"/>
<dbReference type="InterPro" id="IPR014030">
    <property type="entry name" value="Ketoacyl_synth_N"/>
</dbReference>
<name>Q026V6_SOLUE</name>
<evidence type="ECO:0000259" key="7">
    <source>
        <dbReference type="PROSITE" id="PS52019"/>
    </source>
</evidence>
<feature type="region of interest" description="N-terminal hotdog fold" evidence="4">
    <location>
        <begin position="1079"/>
        <end position="1213"/>
    </location>
</feature>
<dbReference type="InterPro" id="IPR016035">
    <property type="entry name" value="Acyl_Trfase/lysoPLipase"/>
</dbReference>
<evidence type="ECO:0000256" key="4">
    <source>
        <dbReference type="PROSITE-ProRule" id="PRU01363"/>
    </source>
</evidence>
<dbReference type="GO" id="GO:0004315">
    <property type="term" value="F:3-oxoacyl-[acyl-carrier-protein] synthase activity"/>
    <property type="evidence" value="ECO:0007669"/>
    <property type="project" value="InterPro"/>
</dbReference>
<feature type="region of interest" description="C-terminal hotdog fold" evidence="4">
    <location>
        <begin position="1228"/>
        <end position="1377"/>
    </location>
</feature>
<dbReference type="Gene3D" id="3.10.129.110">
    <property type="entry name" value="Polyketide synthase dehydratase"/>
    <property type="match status" value="1"/>
</dbReference>
<dbReference type="InterPro" id="IPR052568">
    <property type="entry name" value="PKS-FAS_Synthase"/>
</dbReference>
<dbReference type="Gene3D" id="3.40.366.10">
    <property type="entry name" value="Malonyl-Coenzyme A Acyl Carrier Protein, domain 2"/>
    <property type="match status" value="1"/>
</dbReference>
<dbReference type="SUPFAM" id="SSF55048">
    <property type="entry name" value="Probable ACP-binding domain of malonyl-CoA ACP transacylase"/>
    <property type="match status" value="1"/>
</dbReference>
<accession>Q026V6</accession>
<dbReference type="Gene3D" id="3.40.47.10">
    <property type="match status" value="1"/>
</dbReference>
<keyword evidence="1" id="KW-0596">Phosphopantetheine</keyword>
<dbReference type="GO" id="GO:0006633">
    <property type="term" value="P:fatty acid biosynthetic process"/>
    <property type="evidence" value="ECO:0007669"/>
    <property type="project" value="InterPro"/>
</dbReference>
<feature type="active site" description="Proton donor; for dehydratase activity" evidence="4">
    <location>
        <position position="1291"/>
    </location>
</feature>
<dbReference type="InParanoid" id="Q026V6"/>
<evidence type="ECO:0000256" key="1">
    <source>
        <dbReference type="ARBA" id="ARBA00022450"/>
    </source>
</evidence>
<dbReference type="InterPro" id="IPR018201">
    <property type="entry name" value="Ketoacyl_synth_AS"/>
</dbReference>
<dbReference type="Pfam" id="PF02801">
    <property type="entry name" value="Ketoacyl-synt_C"/>
    <property type="match status" value="1"/>
</dbReference>
<evidence type="ECO:0000256" key="2">
    <source>
        <dbReference type="ARBA" id="ARBA00022553"/>
    </source>
</evidence>
<dbReference type="InterPro" id="IPR008278">
    <property type="entry name" value="4-PPantetheinyl_Trfase_dom"/>
</dbReference>
<dbReference type="SMART" id="SM00825">
    <property type="entry name" value="PKS_KS"/>
    <property type="match status" value="1"/>
</dbReference>
<feature type="active site" description="Proton acceptor; for dehydratase activity" evidence="4">
    <location>
        <position position="1111"/>
    </location>
</feature>
<dbReference type="SMART" id="SM00827">
    <property type="entry name" value="PKS_AT"/>
    <property type="match status" value="1"/>
</dbReference>
<reference evidence="8" key="1">
    <citation type="submission" date="2006-10" db="EMBL/GenBank/DDBJ databases">
        <title>Complete sequence of Solibacter usitatus Ellin6076.</title>
        <authorList>
            <consortium name="US DOE Joint Genome Institute"/>
            <person name="Copeland A."/>
            <person name="Lucas S."/>
            <person name="Lapidus A."/>
            <person name="Barry K."/>
            <person name="Detter J.C."/>
            <person name="Glavina del Rio T."/>
            <person name="Hammon N."/>
            <person name="Israni S."/>
            <person name="Dalin E."/>
            <person name="Tice H."/>
            <person name="Pitluck S."/>
            <person name="Thompson L.S."/>
            <person name="Brettin T."/>
            <person name="Bruce D."/>
            <person name="Han C."/>
            <person name="Tapia R."/>
            <person name="Gilna P."/>
            <person name="Schmutz J."/>
            <person name="Larimer F."/>
            <person name="Land M."/>
            <person name="Hauser L."/>
            <person name="Kyrpides N."/>
            <person name="Mikhailova N."/>
            <person name="Janssen P.H."/>
            <person name="Kuske C.R."/>
            <person name="Richardson P."/>
        </authorList>
    </citation>
    <scope>NUCLEOTIDE SEQUENCE</scope>
    <source>
        <strain evidence="8">Ellin6076</strain>
    </source>
</reference>
<dbReference type="PANTHER" id="PTHR43074:SF1">
    <property type="entry name" value="BETA-KETOACYL SYNTHASE FAMILY PROTEIN-RELATED"/>
    <property type="match status" value="1"/>
</dbReference>
<dbReference type="InterPro" id="IPR014043">
    <property type="entry name" value="Acyl_transferase_dom"/>
</dbReference>
<proteinExistence type="predicted"/>
<dbReference type="InterPro" id="IPR049900">
    <property type="entry name" value="PKS_mFAS_DH"/>
</dbReference>
<dbReference type="CDD" id="cd00833">
    <property type="entry name" value="PKS"/>
    <property type="match status" value="1"/>
</dbReference>
<dbReference type="Pfam" id="PF00698">
    <property type="entry name" value="Acyl_transf_1"/>
    <property type="match status" value="1"/>
</dbReference>
<dbReference type="GO" id="GO:0008897">
    <property type="term" value="F:holo-[acyl-carrier-protein] synthase activity"/>
    <property type="evidence" value="ECO:0007669"/>
    <property type="project" value="InterPro"/>
</dbReference>
<dbReference type="InterPro" id="IPR020841">
    <property type="entry name" value="PKS_Beta-ketoAc_synthase_dom"/>
</dbReference>
<dbReference type="eggNOG" id="COG3321">
    <property type="taxonomic scope" value="Bacteria"/>
</dbReference>
<evidence type="ECO:0000256" key="3">
    <source>
        <dbReference type="ARBA" id="ARBA00022679"/>
    </source>
</evidence>
<dbReference type="InterPro" id="IPR016039">
    <property type="entry name" value="Thiolase-like"/>
</dbReference>
<dbReference type="PANTHER" id="PTHR43074">
    <property type="entry name" value="OMEGA-3 POLYUNSATURATED FATTY ACID SYNTHASE PFAB-RELATED"/>
    <property type="match status" value="1"/>
</dbReference>
<evidence type="ECO:0000259" key="6">
    <source>
        <dbReference type="PROSITE" id="PS52004"/>
    </source>
</evidence>
<dbReference type="InterPro" id="IPR042104">
    <property type="entry name" value="PKS_dehydratase_sf"/>
</dbReference>
<dbReference type="InterPro" id="IPR049551">
    <property type="entry name" value="PKS_DH_C"/>
</dbReference>
<protein>
    <submittedName>
        <fullName evidence="8">Beta-ketoacyl synthase</fullName>
    </submittedName>
</protein>
<dbReference type="InterPro" id="IPR001227">
    <property type="entry name" value="Ac_transferase_dom_sf"/>
</dbReference>
<dbReference type="Gene3D" id="3.90.470.20">
    <property type="entry name" value="4'-phosphopantetheinyl transferase domain"/>
    <property type="match status" value="2"/>
</dbReference>
<evidence type="ECO:0000256" key="5">
    <source>
        <dbReference type="SAM" id="MobiDB-lite"/>
    </source>
</evidence>
<dbReference type="KEGG" id="sus:Acid_1973"/>
<evidence type="ECO:0000313" key="8">
    <source>
        <dbReference type="EMBL" id="ABJ82963.1"/>
    </source>
</evidence>
<dbReference type="Pfam" id="PF16197">
    <property type="entry name" value="KAsynt_C_assoc"/>
    <property type="match status" value="1"/>
</dbReference>
<dbReference type="SUPFAM" id="SSF56214">
    <property type="entry name" value="4'-phosphopantetheinyl transferase"/>
    <property type="match status" value="2"/>
</dbReference>
<organism evidence="8">
    <name type="scientific">Solibacter usitatus (strain Ellin6076)</name>
    <dbReference type="NCBI Taxonomy" id="234267"/>
    <lineage>
        <taxon>Bacteria</taxon>
        <taxon>Pseudomonadati</taxon>
        <taxon>Acidobacteriota</taxon>
        <taxon>Terriglobia</taxon>
        <taxon>Bryobacterales</taxon>
        <taxon>Solibacteraceae</taxon>
        <taxon>Candidatus Solibacter</taxon>
    </lineage>
</organism>
<dbReference type="OrthoDB" id="9765680at2"/>
<dbReference type="InterPro" id="IPR014031">
    <property type="entry name" value="Ketoacyl_synth_C"/>
</dbReference>
<dbReference type="Pfam" id="PF00109">
    <property type="entry name" value="ketoacyl-synt"/>
    <property type="match status" value="1"/>
</dbReference>
<feature type="region of interest" description="Disordered" evidence="5">
    <location>
        <begin position="974"/>
        <end position="994"/>
    </location>
</feature>
<dbReference type="EMBL" id="CP000473">
    <property type="protein sequence ID" value="ABJ82963.1"/>
    <property type="molecule type" value="Genomic_DNA"/>
</dbReference>
<keyword evidence="3" id="KW-0808">Transferase</keyword>
<sequence length="1646" mass="178974">MTPLDSQPDPQPEPSPVRGDIAIVGMSCLFAGAPDLDTYWRNIISKVDSVSDPPAGEWDPKIFYDPESKSNDRVYCKRGGYIGDIASFRPLEFGVMPVTVDGGEPDQWLALRVASEALADGGYTELPKEHLRTEVVLGKGTYVNRGNLTVGYHGMIVEHFLRALKNLHPEYTESEIHAIKKELKAGLPPFSADTAPALIGNIIAGRIANRLDLMGPSFTVDAACASALLAIEIGVRDLLSHKYDLVLAGGANVNAPLPTLSLFCQLGALSRGEQIRPFDKQADGTILGEGLGMIVLKRRKDAERDGNRIYAVIKGVGVASDGRAVHVMAPRVEGEELALRRAYEMAGVAQRTVGLIEAHGTATPVGDVVEVQALGRVFGEREGSLPTCAIGSVKSMIGHTMPAAGIAGVIKTALALYHRVLPPTLHCQEPNPALHLERTPFYVNTETRPWIHGAETPRRAGVNSFGFGGINAHVVLEEHPAELPEARNCQIHWETEVCIIEAESRSGLIDRAARLKEYLSQPAVTLKDLAYSLNTRLEGKPSRLAVIASSTDDLAQKLTLAIARLGDPQCSQIKDNGGTYFFDKPLEGKLAFLFPGEGAQYPNLLHDLCLHFPEVRQCFDIADRATLRGNATILPSEFMFPRSILSDTERSEVERALWSLDGAVAAVLIGNWAMWTLLRCLQIRPDSIAGHSTGDYSAMFASSTVEIAREAEVETILEWSKAHSELVERVAVPGATLIAVAADSATVRSIIESIGGDLYLAMDNCPHQSVLVGGKISAAQAIEQLRKQGIIYEILPFDRPYHTPMFQPYAEGTAEAFFARVRVNAPAIETYSCTTASRYPADAEEIRRLFVDHWVGPVRFTETINRMYEDGVRLFVEAGPRGNLTAFVSDILRGRPHLAMPANVARRSGLTQINHLAGVLAAQGVGMRLEYLYARRDPQFIPWESARPSTPAKVRPAAMKLTLALPPLTVSPRAPKAEGAVATARNGSETPVPHRVAPEITRPQASPSNGAPAAVAVAPASIHALHSKASSAAVMQEYFKGMENFLEVETEVMGAFLKRRPATQAASSGTASAPIPAEFPLLGTITALVPGEELTALRQLSQQEDLFLRDHALGGRVSLTDPDLRPLIVLPLTMSMEILAEAGAALMRRQVLVGMRNVQAHHWIQVDDAPVSLQISANRLANSQNEVTVQVRNTKAGPAPVIEGIMIFADDYPTSPPSSALPLAAERRSQLASTDLYNGRLMFHGPAFQGVVSVERSGQNGMTGQLRTLPTRHLFRSIPNPLFVTDPVVLDAAGQLVGFWAAEYLSRGFVVFPYHLDRLTIYGPNPRAGQSLTCRLSVQSTAKESMRSDIEVAGADGAVWMHLQGWADRRFDPPERFHRAWIAPGEAMISEPWPASLKSLPDGESLECRRVNLLFEESGSLWKDLWASLVLTARERGEFAERRGPERRQLEWLAGRTAAKDAVRGFLQKHHAIQLFPADIEITHDEYGRPIARGPWTQSLHASPHVSISHSQNVAVALAYDGSRGMGYGIDLQAIRELAPDFEASVLTGEEQRHLEVVPANLRAEWILRLWCAKEAVSKALGRGLIEGPASVRILALDARTGDVVATPHGKLAAGVPEAAGRKLSAFTMREGAFVFATAIFEKRTS</sequence>
<dbReference type="SUPFAM" id="SSF52151">
    <property type="entry name" value="FabD/lysophospholipase-like"/>
    <property type="match status" value="1"/>
</dbReference>
<feature type="domain" description="PKS/mFAS DH" evidence="7">
    <location>
        <begin position="1079"/>
        <end position="1377"/>
    </location>
</feature>
<gene>
    <name evidence="8" type="ordered locus">Acid_1973</name>
</gene>
<dbReference type="Gene3D" id="3.30.70.250">
    <property type="entry name" value="Malonyl-CoA ACP transacylase, ACP-binding"/>
    <property type="match status" value="1"/>
</dbReference>
<dbReference type="InterPro" id="IPR037143">
    <property type="entry name" value="4-PPantetheinyl_Trfase_dom_sf"/>
</dbReference>
<dbReference type="Pfam" id="PF14765">
    <property type="entry name" value="PS-DH"/>
    <property type="match status" value="1"/>
</dbReference>
<dbReference type="eggNOG" id="COG2091">
    <property type="taxonomic scope" value="Bacteria"/>
</dbReference>
<keyword evidence="2" id="KW-0597">Phosphoprotein</keyword>
<dbReference type="STRING" id="234267.Acid_1973"/>
<dbReference type="PROSITE" id="PS52019">
    <property type="entry name" value="PKS_MFAS_DH"/>
    <property type="match status" value="1"/>
</dbReference>
<dbReference type="InterPro" id="IPR032821">
    <property type="entry name" value="PKS_assoc"/>
</dbReference>
<dbReference type="Pfam" id="PF01648">
    <property type="entry name" value="ACPS"/>
    <property type="match status" value="1"/>
</dbReference>
<feature type="domain" description="Ketosynthase family 3 (KS3)" evidence="6">
    <location>
        <begin position="18"/>
        <end position="478"/>
    </location>
</feature>
<dbReference type="PROSITE" id="PS00606">
    <property type="entry name" value="KS3_1"/>
    <property type="match status" value="1"/>
</dbReference>